<dbReference type="InterPro" id="IPR003339">
    <property type="entry name" value="ABC/ECF_trnsptr_transmembrane"/>
</dbReference>
<dbReference type="PANTHER" id="PTHR43723:SF1">
    <property type="entry name" value="COBALT TRANSPORT PROTEIN CBIQ"/>
    <property type="match status" value="1"/>
</dbReference>
<dbReference type="PANTHER" id="PTHR43723">
    <property type="entry name" value="COBALT TRANSPORT PROTEIN CBIQ"/>
    <property type="match status" value="1"/>
</dbReference>
<dbReference type="GO" id="GO:0006824">
    <property type="term" value="P:cobalt ion transport"/>
    <property type="evidence" value="ECO:0007669"/>
    <property type="project" value="InterPro"/>
</dbReference>
<gene>
    <name evidence="7" type="primary">cbiQ</name>
    <name evidence="7" type="ORF">DNK57_00600</name>
</gene>
<keyword evidence="4 6" id="KW-1133">Transmembrane helix</keyword>
<dbReference type="NCBIfam" id="TIGR02454">
    <property type="entry name" value="ECF_T_CbiQ"/>
    <property type="match status" value="1"/>
</dbReference>
<feature type="transmembrane region" description="Helical" evidence="6">
    <location>
        <begin position="72"/>
        <end position="91"/>
    </location>
</feature>
<evidence type="ECO:0000256" key="4">
    <source>
        <dbReference type="ARBA" id="ARBA00022989"/>
    </source>
</evidence>
<protein>
    <submittedName>
        <fullName evidence="7">Cobalt ECF transporter T component CbiQ</fullName>
    </submittedName>
</protein>
<sequence length="256" mass="28182">MRAMNISVDYYAHNNSLRESSTGFKMALCIITMIISVISPTPVIPAIVAVLMTLIILFVADIPASYYLRFSAVPLGFGVLTLVLMTFFFGVDPAATIMGLTVYSDGLQTGILVFSRIMGGFSCLAFLALTTPVNEIFHELGRLGVPPALTEIALLMYRSIFVFLEEASIMYHAQDTRLGYSGLRNSYRSLGLLAGNLFIRSWLRGETVYRSMESRCYMGSMPALRKKSMGLRGMAMIILFDGLLVTGLLFTSGAWL</sequence>
<name>A0A842YMG0_METTF</name>
<keyword evidence="5 6" id="KW-0472">Membrane</keyword>
<dbReference type="CDD" id="cd16914">
    <property type="entry name" value="EcfT"/>
    <property type="match status" value="1"/>
</dbReference>
<accession>A0A842YMG0</accession>
<evidence type="ECO:0000256" key="3">
    <source>
        <dbReference type="ARBA" id="ARBA00022692"/>
    </source>
</evidence>
<feature type="transmembrane region" description="Helical" evidence="6">
    <location>
        <begin position="234"/>
        <end position="255"/>
    </location>
</feature>
<dbReference type="Proteomes" id="UP000646659">
    <property type="component" value="Unassembled WGS sequence"/>
</dbReference>
<keyword evidence="2" id="KW-1003">Cell membrane</keyword>
<evidence type="ECO:0000256" key="5">
    <source>
        <dbReference type="ARBA" id="ARBA00023136"/>
    </source>
</evidence>
<dbReference type="Pfam" id="PF02361">
    <property type="entry name" value="CbiQ"/>
    <property type="match status" value="1"/>
</dbReference>
<evidence type="ECO:0000256" key="2">
    <source>
        <dbReference type="ARBA" id="ARBA00022475"/>
    </source>
</evidence>
<dbReference type="EMBL" id="QKOF01000001">
    <property type="protein sequence ID" value="MBE2899334.1"/>
    <property type="molecule type" value="Genomic_DNA"/>
</dbReference>
<evidence type="ECO:0000313" key="8">
    <source>
        <dbReference type="Proteomes" id="UP000646659"/>
    </source>
</evidence>
<proteinExistence type="predicted"/>
<feature type="transmembrane region" description="Helical" evidence="6">
    <location>
        <begin position="111"/>
        <end position="131"/>
    </location>
</feature>
<comment type="caution">
    <text evidence="7">The sequence shown here is derived from an EMBL/GenBank/DDBJ whole genome shotgun (WGS) entry which is preliminary data.</text>
</comment>
<evidence type="ECO:0000313" key="7">
    <source>
        <dbReference type="EMBL" id="MBE2899334.1"/>
    </source>
</evidence>
<reference evidence="7" key="1">
    <citation type="submission" date="2018-06" db="EMBL/GenBank/DDBJ databases">
        <title>Draft genome sequence of Methanothermobacter thermautotrophicus Strain WHS, a thermophilic, hydrogenotrophic methanogen isolated from Washburn Hot Springs in Yellowstone National Park, USA.</title>
        <authorList>
            <person name="Mckay L.J."/>
            <person name="Klingelsmith K."/>
            <person name="Inskeep W.P."/>
            <person name="Fields M.W."/>
        </authorList>
    </citation>
    <scope>NUCLEOTIDE SEQUENCE</scope>
    <source>
        <strain evidence="7">WHS</strain>
    </source>
</reference>
<dbReference type="InterPro" id="IPR012809">
    <property type="entry name" value="ECF_CbiQ"/>
</dbReference>
<dbReference type="AlphaFoldDB" id="A0A842YMG0"/>
<dbReference type="InterPro" id="IPR052770">
    <property type="entry name" value="Cobalt_transport_CbiQ"/>
</dbReference>
<feature type="transmembrane region" description="Helical" evidence="6">
    <location>
        <begin position="44"/>
        <end position="60"/>
    </location>
</feature>
<dbReference type="GO" id="GO:0043190">
    <property type="term" value="C:ATP-binding cassette (ABC) transporter complex"/>
    <property type="evidence" value="ECO:0007669"/>
    <property type="project" value="InterPro"/>
</dbReference>
<keyword evidence="3 6" id="KW-0812">Transmembrane</keyword>
<feature type="transmembrane region" description="Helical" evidence="6">
    <location>
        <begin position="21"/>
        <end position="38"/>
    </location>
</feature>
<comment type="subcellular location">
    <subcellularLocation>
        <location evidence="1">Cell membrane</location>
        <topology evidence="1">Multi-pass membrane protein</topology>
    </subcellularLocation>
</comment>
<evidence type="ECO:0000256" key="1">
    <source>
        <dbReference type="ARBA" id="ARBA00004651"/>
    </source>
</evidence>
<evidence type="ECO:0000256" key="6">
    <source>
        <dbReference type="SAM" id="Phobius"/>
    </source>
</evidence>
<organism evidence="7 8">
    <name type="scientific">Methanothermobacter thermautotrophicus</name>
    <name type="common">Methanobacterium thermoformicicum</name>
    <dbReference type="NCBI Taxonomy" id="145262"/>
    <lineage>
        <taxon>Archaea</taxon>
        <taxon>Methanobacteriati</taxon>
        <taxon>Methanobacteriota</taxon>
        <taxon>Methanomada group</taxon>
        <taxon>Methanobacteria</taxon>
        <taxon>Methanobacteriales</taxon>
        <taxon>Methanobacteriaceae</taxon>
        <taxon>Methanothermobacter</taxon>
    </lineage>
</organism>